<keyword evidence="9" id="KW-1185">Reference proteome</keyword>
<dbReference type="InterPro" id="IPR039420">
    <property type="entry name" value="WalR-like"/>
</dbReference>
<evidence type="ECO:0000256" key="2">
    <source>
        <dbReference type="ARBA" id="ARBA00023015"/>
    </source>
</evidence>
<dbReference type="Gene3D" id="3.40.50.2300">
    <property type="match status" value="1"/>
</dbReference>
<dbReference type="CDD" id="cd06170">
    <property type="entry name" value="LuxR_C_like"/>
    <property type="match status" value="1"/>
</dbReference>
<dbReference type="InterPro" id="IPR016032">
    <property type="entry name" value="Sig_transdc_resp-reg_C-effctor"/>
</dbReference>
<evidence type="ECO:0000313" key="9">
    <source>
        <dbReference type="Proteomes" id="UP000199595"/>
    </source>
</evidence>
<dbReference type="GO" id="GO:0003677">
    <property type="term" value="F:DNA binding"/>
    <property type="evidence" value="ECO:0007669"/>
    <property type="project" value="UniProtKB-KW"/>
</dbReference>
<name>A0A1H2TJB9_9FLAO</name>
<dbReference type="OrthoDB" id="9795108at2"/>
<proteinExistence type="predicted"/>
<evidence type="ECO:0000259" key="7">
    <source>
        <dbReference type="PROSITE" id="PS50110"/>
    </source>
</evidence>
<dbReference type="PROSITE" id="PS50110">
    <property type="entry name" value="RESPONSE_REGULATORY"/>
    <property type="match status" value="1"/>
</dbReference>
<accession>A0A1H2TJB9</accession>
<keyword evidence="4" id="KW-0804">Transcription</keyword>
<keyword evidence="3" id="KW-0238">DNA-binding</keyword>
<keyword evidence="2" id="KW-0805">Transcription regulation</keyword>
<dbReference type="InterPro" id="IPR011006">
    <property type="entry name" value="CheY-like_superfamily"/>
</dbReference>
<evidence type="ECO:0000313" key="8">
    <source>
        <dbReference type="EMBL" id="SDW44096.1"/>
    </source>
</evidence>
<organism evidence="8 9">
    <name type="scientific">Lutibacter oricola</name>
    <dbReference type="NCBI Taxonomy" id="762486"/>
    <lineage>
        <taxon>Bacteria</taxon>
        <taxon>Pseudomonadati</taxon>
        <taxon>Bacteroidota</taxon>
        <taxon>Flavobacteriia</taxon>
        <taxon>Flavobacteriales</taxon>
        <taxon>Flavobacteriaceae</taxon>
        <taxon>Lutibacter</taxon>
    </lineage>
</organism>
<dbReference type="Pfam" id="PF00072">
    <property type="entry name" value="Response_reg"/>
    <property type="match status" value="1"/>
</dbReference>
<dbReference type="GO" id="GO:0006355">
    <property type="term" value="P:regulation of DNA-templated transcription"/>
    <property type="evidence" value="ECO:0007669"/>
    <property type="project" value="InterPro"/>
</dbReference>
<evidence type="ECO:0000256" key="1">
    <source>
        <dbReference type="ARBA" id="ARBA00022553"/>
    </source>
</evidence>
<dbReference type="STRING" id="762486.SAMN05444411_101726"/>
<sequence length="226" mass="25434">MKENINIVLVDDHTIVRDGIKYLLEEDENLTIIGEGSNGLEAIELVKNLQPDILIIDVRMPEMNGIEAVKLINSTTVKTKSIVLSMHDSEEYILESIEANAMGYLLKDASKAEVLKAIHTVYNGEKYFSGDISNIIVNNLLKKSTANKNSTSSEKKITPVQNNFNLTKKEIEILHLVLAGKTNKEISEELNKSKRTIETHRFNLMKKMNVKNLIELSTKAKKNNLV</sequence>
<dbReference type="CDD" id="cd17535">
    <property type="entry name" value="REC_NarL-like"/>
    <property type="match status" value="1"/>
</dbReference>
<dbReference type="SMART" id="SM00448">
    <property type="entry name" value="REC"/>
    <property type="match status" value="1"/>
</dbReference>
<dbReference type="InterPro" id="IPR000792">
    <property type="entry name" value="Tscrpt_reg_LuxR_C"/>
</dbReference>
<dbReference type="PROSITE" id="PS50043">
    <property type="entry name" value="HTH_LUXR_2"/>
    <property type="match status" value="1"/>
</dbReference>
<dbReference type="Pfam" id="PF00196">
    <property type="entry name" value="GerE"/>
    <property type="match status" value="1"/>
</dbReference>
<dbReference type="PRINTS" id="PR00038">
    <property type="entry name" value="HTHLUXR"/>
</dbReference>
<reference evidence="8 9" key="1">
    <citation type="submission" date="2016-10" db="EMBL/GenBank/DDBJ databases">
        <authorList>
            <person name="de Groot N.N."/>
        </authorList>
    </citation>
    <scope>NUCLEOTIDE SEQUENCE [LARGE SCALE GENOMIC DNA]</scope>
    <source>
        <strain evidence="8 9">DSM 24956</strain>
    </source>
</reference>
<dbReference type="Proteomes" id="UP000199595">
    <property type="component" value="Unassembled WGS sequence"/>
</dbReference>
<dbReference type="EMBL" id="FNNJ01000001">
    <property type="protein sequence ID" value="SDW44096.1"/>
    <property type="molecule type" value="Genomic_DNA"/>
</dbReference>
<feature type="domain" description="Response regulatory" evidence="7">
    <location>
        <begin position="6"/>
        <end position="122"/>
    </location>
</feature>
<protein>
    <submittedName>
        <fullName evidence="8">Two component transcriptional regulator, LuxR family</fullName>
    </submittedName>
</protein>
<dbReference type="SUPFAM" id="SSF52172">
    <property type="entry name" value="CheY-like"/>
    <property type="match status" value="1"/>
</dbReference>
<evidence type="ECO:0000256" key="4">
    <source>
        <dbReference type="ARBA" id="ARBA00023163"/>
    </source>
</evidence>
<gene>
    <name evidence="8" type="ORF">SAMN05444411_101726</name>
</gene>
<dbReference type="GO" id="GO:0000160">
    <property type="term" value="P:phosphorelay signal transduction system"/>
    <property type="evidence" value="ECO:0007669"/>
    <property type="project" value="InterPro"/>
</dbReference>
<dbReference type="RefSeq" id="WP_090119802.1">
    <property type="nucleotide sequence ID" value="NZ_FNNJ01000001.1"/>
</dbReference>
<dbReference type="PANTHER" id="PTHR43214">
    <property type="entry name" value="TWO-COMPONENT RESPONSE REGULATOR"/>
    <property type="match status" value="1"/>
</dbReference>
<dbReference type="AlphaFoldDB" id="A0A1H2TJB9"/>
<feature type="modified residue" description="4-aspartylphosphate" evidence="5">
    <location>
        <position position="57"/>
    </location>
</feature>
<feature type="domain" description="HTH luxR-type" evidence="6">
    <location>
        <begin position="159"/>
        <end position="224"/>
    </location>
</feature>
<dbReference type="InterPro" id="IPR001789">
    <property type="entry name" value="Sig_transdc_resp-reg_receiver"/>
</dbReference>
<dbReference type="PANTHER" id="PTHR43214:SF41">
    <property type="entry name" value="NITRATE_NITRITE RESPONSE REGULATOR PROTEIN NARP"/>
    <property type="match status" value="1"/>
</dbReference>
<evidence type="ECO:0000256" key="5">
    <source>
        <dbReference type="PROSITE-ProRule" id="PRU00169"/>
    </source>
</evidence>
<dbReference type="InterPro" id="IPR058245">
    <property type="entry name" value="NreC/VraR/RcsB-like_REC"/>
</dbReference>
<evidence type="ECO:0000256" key="3">
    <source>
        <dbReference type="ARBA" id="ARBA00023125"/>
    </source>
</evidence>
<dbReference type="SUPFAM" id="SSF46894">
    <property type="entry name" value="C-terminal effector domain of the bipartite response regulators"/>
    <property type="match status" value="1"/>
</dbReference>
<dbReference type="SMART" id="SM00421">
    <property type="entry name" value="HTH_LUXR"/>
    <property type="match status" value="1"/>
</dbReference>
<keyword evidence="1 5" id="KW-0597">Phosphoprotein</keyword>
<evidence type="ECO:0000259" key="6">
    <source>
        <dbReference type="PROSITE" id="PS50043"/>
    </source>
</evidence>